<dbReference type="EMBL" id="JAUTIX010000004">
    <property type="protein sequence ID" value="MDP0398850.1"/>
    <property type="molecule type" value="Genomic_DNA"/>
</dbReference>
<dbReference type="AlphaFoldDB" id="A0AA90NHX8"/>
<feature type="compositionally biased region" description="Low complexity" evidence="1">
    <location>
        <begin position="254"/>
        <end position="279"/>
    </location>
</feature>
<feature type="region of interest" description="Disordered" evidence="1">
    <location>
        <begin position="221"/>
        <end position="294"/>
    </location>
</feature>
<keyword evidence="2" id="KW-0732">Signal</keyword>
<organism evidence="3 4">
    <name type="scientific">Tsukamurella strandjordii</name>
    <dbReference type="NCBI Taxonomy" id="147577"/>
    <lineage>
        <taxon>Bacteria</taxon>
        <taxon>Bacillati</taxon>
        <taxon>Actinomycetota</taxon>
        <taxon>Actinomycetes</taxon>
        <taxon>Mycobacteriales</taxon>
        <taxon>Tsukamurellaceae</taxon>
        <taxon>Tsukamurella</taxon>
    </lineage>
</organism>
<sequence length="294" mass="29009">MYRLPRTLGLAIAATLAVTVPAGTAAAAPTTPPAPAPSATSPSTAPAGSSASAPPAVAGVVPGVNPADIQCPLGWPKPKEKGGLASLILLAPAAGAFTDEAFAAGQAYDPILSLFGPFLAALAPEITKAQPALAGPVGALNGAEQAVYDAIKPWYAQYRPKVIDALTKAGNDLAPVLQEMVATPLGACFVAWEAQVLTGLQTGRWSPIVFSGLGELAELARSGKGGGPVTGSPTGPKSGPKNDPKVAPTTSARPSGPSSSVAKPPAAAPTTGSVAAVKPSPRPVPAPVVVAKPR</sequence>
<evidence type="ECO:0000256" key="1">
    <source>
        <dbReference type="SAM" id="MobiDB-lite"/>
    </source>
</evidence>
<dbReference type="RefSeq" id="WP_305111615.1">
    <property type="nucleotide sequence ID" value="NZ_JAUTIX010000004.1"/>
</dbReference>
<evidence type="ECO:0000256" key="2">
    <source>
        <dbReference type="SAM" id="SignalP"/>
    </source>
</evidence>
<name>A0AA90NHX8_9ACTN</name>
<dbReference type="Proteomes" id="UP001178281">
    <property type="component" value="Unassembled WGS sequence"/>
</dbReference>
<accession>A0AA90NHX8</accession>
<feature type="compositionally biased region" description="Low complexity" evidence="1">
    <location>
        <begin position="230"/>
        <end position="241"/>
    </location>
</feature>
<feature type="compositionally biased region" description="Low complexity" evidence="1">
    <location>
        <begin position="37"/>
        <end position="52"/>
    </location>
</feature>
<comment type="caution">
    <text evidence="3">The sequence shown here is derived from an EMBL/GenBank/DDBJ whole genome shotgun (WGS) entry which is preliminary data.</text>
</comment>
<protein>
    <submittedName>
        <fullName evidence="3">Uncharacterized protein</fullName>
    </submittedName>
</protein>
<feature type="signal peptide" evidence="2">
    <location>
        <begin position="1"/>
        <end position="27"/>
    </location>
</feature>
<evidence type="ECO:0000313" key="4">
    <source>
        <dbReference type="Proteomes" id="UP001178281"/>
    </source>
</evidence>
<gene>
    <name evidence="3" type="ORF">Q7X28_13030</name>
</gene>
<keyword evidence="4" id="KW-1185">Reference proteome</keyword>
<feature type="region of interest" description="Disordered" evidence="1">
    <location>
        <begin position="25"/>
        <end position="52"/>
    </location>
</feature>
<proteinExistence type="predicted"/>
<reference evidence="3" key="1">
    <citation type="submission" date="2023-08" db="EMBL/GenBank/DDBJ databases">
        <title>The draft genome of Tsukamurella strandjordii strain 050030.</title>
        <authorList>
            <person name="Zhao F."/>
            <person name="Feng Y."/>
            <person name="Zong Z."/>
        </authorList>
    </citation>
    <scope>NUCLEOTIDE SEQUENCE</scope>
    <source>
        <strain evidence="3">050030</strain>
    </source>
</reference>
<feature type="chain" id="PRO_5041691675" evidence="2">
    <location>
        <begin position="28"/>
        <end position="294"/>
    </location>
</feature>
<evidence type="ECO:0000313" key="3">
    <source>
        <dbReference type="EMBL" id="MDP0398850.1"/>
    </source>
</evidence>